<organism evidence="1 2">
    <name type="scientific">Nocardioides simplex</name>
    <name type="common">Arthrobacter simplex</name>
    <dbReference type="NCBI Taxonomy" id="2045"/>
    <lineage>
        <taxon>Bacteria</taxon>
        <taxon>Bacillati</taxon>
        <taxon>Actinomycetota</taxon>
        <taxon>Actinomycetes</taxon>
        <taxon>Propionibacteriales</taxon>
        <taxon>Nocardioidaceae</taxon>
        <taxon>Pimelobacter</taxon>
    </lineage>
</organism>
<evidence type="ECO:0000313" key="1">
    <source>
        <dbReference type="EMBL" id="AIY18899.1"/>
    </source>
</evidence>
<name>A0A0A1DNG1_NOCSI</name>
<dbReference type="GeneID" id="96611610"/>
<dbReference type="Proteomes" id="UP000030300">
    <property type="component" value="Chromosome"/>
</dbReference>
<dbReference type="HOGENOM" id="CLU_1145607_0_0_11"/>
<evidence type="ECO:0000313" key="2">
    <source>
        <dbReference type="Proteomes" id="UP000030300"/>
    </source>
</evidence>
<dbReference type="InterPro" id="IPR011004">
    <property type="entry name" value="Trimer_LpxA-like_sf"/>
</dbReference>
<dbReference type="KEGG" id="psim:KR76_22800"/>
<reference evidence="1 2" key="1">
    <citation type="journal article" date="2015" name="Genome Announc.">
        <title>Complete Genome Sequence of Steroid-Transforming Nocardioides simplex VKM Ac-2033D.</title>
        <authorList>
            <person name="Shtratnikova V.Y."/>
            <person name="Schelkunov M.I."/>
            <person name="Pekov Y.A."/>
            <person name="Fokina V.V."/>
            <person name="Logacheva M.D."/>
            <person name="Sokolov S.L."/>
            <person name="Bragin E.Y."/>
            <person name="Ashapkin V.V."/>
            <person name="Donova M.V."/>
        </authorList>
    </citation>
    <scope>NUCLEOTIDE SEQUENCE [LARGE SCALE GENOMIC DNA]</scope>
    <source>
        <strain evidence="1 2">VKM Ac-2033D</strain>
    </source>
</reference>
<gene>
    <name evidence="1" type="ORF">KR76_22800</name>
</gene>
<dbReference type="RefSeq" id="WP_038681595.1">
    <property type="nucleotide sequence ID" value="NZ_BJMC01000013.1"/>
</dbReference>
<sequence>MRQALTTLVFLLPPSRLKNRLLRRLGHVIPDTAVVGINLVRRVDRFELGEGSLIHHFNMFRDLRLVKMGIGCRIMLFNQIVGDSGYEPGATPTDDLRTLRMGDDSHIISQHYLDCGGGVILGDNAWVTGIRSTLLSHAFDPTNGGVILDPVTIGDRAVVATSCTMLPGTVVGEGALIAAGSTTWTGQEAKGAHLHGGVPARRLAPIDIPRHVYNRARYQGPRGVVGTPKPPSE</sequence>
<accession>A0A0A1DNG1</accession>
<dbReference type="Gene3D" id="2.160.10.10">
    <property type="entry name" value="Hexapeptide repeat proteins"/>
    <property type="match status" value="1"/>
</dbReference>
<dbReference type="EMBL" id="CP009896">
    <property type="protein sequence ID" value="AIY18899.1"/>
    <property type="molecule type" value="Genomic_DNA"/>
</dbReference>
<dbReference type="SUPFAM" id="SSF51161">
    <property type="entry name" value="Trimeric LpxA-like enzymes"/>
    <property type="match status" value="1"/>
</dbReference>
<dbReference type="eggNOG" id="COG0663">
    <property type="taxonomic scope" value="Bacteria"/>
</dbReference>
<dbReference type="AlphaFoldDB" id="A0A0A1DNG1"/>
<dbReference type="STRING" id="2045.KR76_22800"/>
<proteinExistence type="predicted"/>
<protein>
    <submittedName>
        <fullName evidence="1">Uncharacterized protein</fullName>
    </submittedName>
</protein>
<keyword evidence="2" id="KW-1185">Reference proteome</keyword>